<organism evidence="1 2">
    <name type="scientific">Massilia genomosp. 1</name>
    <dbReference type="NCBI Taxonomy" id="2609280"/>
    <lineage>
        <taxon>Bacteria</taxon>
        <taxon>Pseudomonadati</taxon>
        <taxon>Pseudomonadota</taxon>
        <taxon>Betaproteobacteria</taxon>
        <taxon>Burkholderiales</taxon>
        <taxon>Oxalobacteraceae</taxon>
        <taxon>Telluria group</taxon>
        <taxon>Massilia</taxon>
    </lineage>
</organism>
<sequence>MMATVEGPGIDPKWAKSWKMHWRFIEEMRRNDASAYRSELMHFASRGTTIVQPLFPPEPTDPPRQAWESSFLSSTLSTCTMVTLGWFEISSIKQKRWASSTGVHAFAASYTKQMIDMANHAKFERRHAGRTLQALSPESVLLTALGLVLGCKEQAFTLARMQLSAHRRGYVGNADRFPVCHFMFRLLADFLGEAAPQGSGDAVSEPILSALFDTWRAPDPALLAPLCLGACDIHTFRSQPQSPRQIFFDFGGLKRTPIDILLLFKLRQSLGLDNPVLEHPMMATALGKLPEEVPFEADSLVTAVRARMVVEGYDEQAIVAMYASCAGASP</sequence>
<comment type="caution">
    <text evidence="1">The sequence shown here is derived from an EMBL/GenBank/DDBJ whole genome shotgun (WGS) entry which is preliminary data.</text>
</comment>
<evidence type="ECO:0000313" key="1">
    <source>
        <dbReference type="EMBL" id="NHZ63441.1"/>
    </source>
</evidence>
<proteinExistence type="predicted"/>
<evidence type="ECO:0000313" key="2">
    <source>
        <dbReference type="Proteomes" id="UP000610594"/>
    </source>
</evidence>
<dbReference type="Proteomes" id="UP000610594">
    <property type="component" value="Unassembled WGS sequence"/>
</dbReference>
<protein>
    <submittedName>
        <fullName evidence="1">Uncharacterized protein</fullName>
    </submittedName>
</protein>
<reference evidence="1 2" key="1">
    <citation type="submission" date="2019-10" db="EMBL/GenBank/DDBJ databases">
        <title>Taxonomy of Antarctic Massilia spp.: description of Massilia rubra sp. nov., Massilia aquatica sp. nov., Massilia mucilaginosa sp. nov., Massilia frigida sp. nov. isolated from streams, lakes and regoliths.</title>
        <authorList>
            <person name="Holochova P."/>
            <person name="Sedlacek I."/>
            <person name="Kralova S."/>
            <person name="Maslanova I."/>
            <person name="Busse H.-J."/>
            <person name="Stankova E."/>
            <person name="Vrbovska V."/>
            <person name="Kovarovic V."/>
            <person name="Bartak M."/>
            <person name="Svec P."/>
            <person name="Pantucek R."/>
        </authorList>
    </citation>
    <scope>NUCLEOTIDE SEQUENCE [LARGE SCALE GENOMIC DNA]</scope>
    <source>
        <strain evidence="1 2">CCM 8694</strain>
    </source>
</reference>
<accession>A0ABX0MSW7</accession>
<dbReference type="EMBL" id="WHJF01000032">
    <property type="protein sequence ID" value="NHZ63441.1"/>
    <property type="molecule type" value="Genomic_DNA"/>
</dbReference>
<gene>
    <name evidence="1" type="ORF">F1735_14180</name>
</gene>
<keyword evidence="2" id="KW-1185">Reference proteome</keyword>
<name>A0ABX0MSW7_9BURK</name>